<name>A0A1H4KAA6_STRMJ</name>
<dbReference type="EMBL" id="FNST01000002">
    <property type="protein sequence ID" value="SEB55459.1"/>
    <property type="molecule type" value="Genomic_DNA"/>
</dbReference>
<keyword evidence="2" id="KW-1185">Reference proteome</keyword>
<accession>A0A1H4KAA6</accession>
<organism evidence="1 2">
    <name type="scientific">Streptomyces melanosporofaciens</name>
    <dbReference type="NCBI Taxonomy" id="67327"/>
    <lineage>
        <taxon>Bacteria</taxon>
        <taxon>Bacillati</taxon>
        <taxon>Actinomycetota</taxon>
        <taxon>Actinomycetes</taxon>
        <taxon>Kitasatosporales</taxon>
        <taxon>Streptomycetaceae</taxon>
        <taxon>Streptomyces</taxon>
        <taxon>Streptomyces violaceusniger group</taxon>
    </lineage>
</organism>
<dbReference type="RefSeq" id="WP_208905500.1">
    <property type="nucleotide sequence ID" value="NZ_FNST01000002.1"/>
</dbReference>
<evidence type="ECO:0000313" key="1">
    <source>
        <dbReference type="EMBL" id="SEB55459.1"/>
    </source>
</evidence>
<evidence type="ECO:0000313" key="2">
    <source>
        <dbReference type="Proteomes" id="UP000198609"/>
    </source>
</evidence>
<protein>
    <submittedName>
        <fullName evidence="1">Uncharacterized protein</fullName>
    </submittedName>
</protein>
<gene>
    <name evidence="1" type="ORF">SAMN04490356_0528</name>
</gene>
<proteinExistence type="predicted"/>
<sequence>MPDVVVSPVSWPAVRCARSDFVSCNQAFIDCRTPGSDRKENYAMIGPASRRPPASTSNLRLPHGYNIGAAAMPHGITNNLHLHYTAECSSAPRANYLLRLGRRRHRRRTHAQGR</sequence>
<dbReference type="Proteomes" id="UP000198609">
    <property type="component" value="Unassembled WGS sequence"/>
</dbReference>
<dbReference type="AlphaFoldDB" id="A0A1H4KAA6"/>
<reference evidence="2" key="1">
    <citation type="submission" date="2016-10" db="EMBL/GenBank/DDBJ databases">
        <authorList>
            <person name="Varghese N."/>
            <person name="Submissions S."/>
        </authorList>
    </citation>
    <scope>NUCLEOTIDE SEQUENCE [LARGE SCALE GENOMIC DNA]</scope>
    <source>
        <strain evidence="2">DSM 40318</strain>
    </source>
</reference>